<dbReference type="Proteomes" id="UP000282195">
    <property type="component" value="Chromosome"/>
</dbReference>
<organism evidence="2 3">
    <name type="scientific">Rhizobium jaguaris</name>
    <dbReference type="NCBI Taxonomy" id="1312183"/>
    <lineage>
        <taxon>Bacteria</taxon>
        <taxon>Pseudomonadati</taxon>
        <taxon>Pseudomonadota</taxon>
        <taxon>Alphaproteobacteria</taxon>
        <taxon>Hyphomicrobiales</taxon>
        <taxon>Rhizobiaceae</taxon>
        <taxon>Rhizobium/Agrobacterium group</taxon>
        <taxon>Rhizobium</taxon>
    </lineage>
</organism>
<protein>
    <submittedName>
        <fullName evidence="2">Uncharacterized protein</fullName>
    </submittedName>
</protein>
<keyword evidence="3" id="KW-1185">Reference proteome</keyword>
<evidence type="ECO:0000256" key="1">
    <source>
        <dbReference type="SAM" id="MobiDB-lite"/>
    </source>
</evidence>
<evidence type="ECO:0000313" key="3">
    <source>
        <dbReference type="Proteomes" id="UP000282195"/>
    </source>
</evidence>
<dbReference type="AlphaFoldDB" id="A0A387FPN8"/>
<dbReference type="RefSeq" id="WP_120705494.1">
    <property type="nucleotide sequence ID" value="NZ_CP032694.1"/>
</dbReference>
<feature type="region of interest" description="Disordered" evidence="1">
    <location>
        <begin position="188"/>
        <end position="282"/>
    </location>
</feature>
<proteinExistence type="predicted"/>
<evidence type="ECO:0000313" key="2">
    <source>
        <dbReference type="EMBL" id="AYG60519.1"/>
    </source>
</evidence>
<sequence length="282" mass="29919">MSALLHIFRPSRKLVVIVGGVALLMGCSGVFALYIGKDKLLGLASASPNGLKCSDVNLVTIRKEERFWVRKYIRTDPTDGLTRVRTALRVAKAVYDEQKPDLVQVVVLDKNGPTLRSDIRGRALGADVVYVPHPGKVADGSVEEPVTARYYNGGASAAGLFYGEQINMLPKDIDDALAALKDHSDCDNPLAADNESGGDAKKDKQKAAEAAEQKAAARVEKDEAPATPPEQRPPASTGKLPPEGDNTGSFIGADAADPDTTRSPGLDPTMTGASDRRSPVTN</sequence>
<name>A0A387FPN8_9HYPH</name>
<dbReference type="KEGG" id="rjg:CCGE525_18145"/>
<gene>
    <name evidence="2" type="ORF">CCGE525_18145</name>
</gene>
<reference evidence="2 3" key="1">
    <citation type="submission" date="2018-10" db="EMBL/GenBank/DDBJ databases">
        <title>Rhizobium etli, R. leguminosarum and a new Rhizobium genospecies from Phaseolus dumosus.</title>
        <authorList>
            <person name="Ramirez-Puebla S.T."/>
            <person name="Rogel-Hernandez M.A."/>
            <person name="Guerrero G."/>
            <person name="Ormeno-Orrillo E."/>
            <person name="Martinez-Romero J.C."/>
            <person name="Negrete-Yankelevich S."/>
            <person name="Martinez-Romero E."/>
        </authorList>
    </citation>
    <scope>NUCLEOTIDE SEQUENCE [LARGE SCALE GENOMIC DNA]</scope>
    <source>
        <strain evidence="2 3">CCGE525</strain>
    </source>
</reference>
<accession>A0A387FPN8</accession>
<feature type="compositionally biased region" description="Basic and acidic residues" evidence="1">
    <location>
        <begin position="198"/>
        <end position="224"/>
    </location>
</feature>
<dbReference type="OrthoDB" id="8452149at2"/>
<dbReference type="EMBL" id="CP032694">
    <property type="protein sequence ID" value="AYG60519.1"/>
    <property type="molecule type" value="Genomic_DNA"/>
</dbReference>